<evidence type="ECO:0000313" key="2">
    <source>
        <dbReference type="EMBL" id="KAB1273073.1"/>
    </source>
</evidence>
<accession>A0A5N4DPF1</accession>
<proteinExistence type="predicted"/>
<gene>
    <name evidence="2" type="ORF">Cadr_000011988</name>
</gene>
<organism evidence="2 3">
    <name type="scientific">Camelus dromedarius</name>
    <name type="common">Dromedary</name>
    <name type="synonym">Arabian camel</name>
    <dbReference type="NCBI Taxonomy" id="9838"/>
    <lineage>
        <taxon>Eukaryota</taxon>
        <taxon>Metazoa</taxon>
        <taxon>Chordata</taxon>
        <taxon>Craniata</taxon>
        <taxon>Vertebrata</taxon>
        <taxon>Euteleostomi</taxon>
        <taxon>Mammalia</taxon>
        <taxon>Eutheria</taxon>
        <taxon>Laurasiatheria</taxon>
        <taxon>Artiodactyla</taxon>
        <taxon>Tylopoda</taxon>
        <taxon>Camelidae</taxon>
        <taxon>Camelus</taxon>
    </lineage>
</organism>
<evidence type="ECO:0000256" key="1">
    <source>
        <dbReference type="SAM" id="MobiDB-lite"/>
    </source>
</evidence>
<name>A0A5N4DPF1_CAMDR</name>
<protein>
    <submittedName>
        <fullName evidence="2">Uncharacterized protein</fullName>
    </submittedName>
</protein>
<evidence type="ECO:0000313" key="3">
    <source>
        <dbReference type="Proteomes" id="UP000299084"/>
    </source>
</evidence>
<dbReference type="AlphaFoldDB" id="A0A5N4DPF1"/>
<feature type="region of interest" description="Disordered" evidence="1">
    <location>
        <begin position="270"/>
        <end position="292"/>
    </location>
</feature>
<dbReference type="EMBL" id="JWIN03000009">
    <property type="protein sequence ID" value="KAB1273073.1"/>
    <property type="molecule type" value="Genomic_DNA"/>
</dbReference>
<sequence>MSGAWSLWAMDHDGKRAGHKLPGTSSSRAVLGTSHLELGPGVIRQRNSSRKYKSSIQEVVGGLGSGTGKRNLRGSGQATNGVHYNWECATFTETVHELDLACDVALPLGEPCEVSVPGEKCGCWAGSCRTLHVRLKIGGKGLQPALERSEGVRQGFLCLYFPADTYLLVPSNQPLPVSACLCPPPSLSPSLPCPEEGSLGLRACGACVEFQREDFLEGGDLKDRLWLGWSVLHAPQPAPQPFSRPFKGWASPKGGSRGNEGWTYGGTGEECQMGIPTPRPTELPPHDFSGNM</sequence>
<dbReference type="Proteomes" id="UP000299084">
    <property type="component" value="Unassembled WGS sequence"/>
</dbReference>
<reference evidence="2 3" key="1">
    <citation type="journal article" date="2019" name="Mol. Ecol. Resour.">
        <title>Improving Illumina assemblies with Hi-C and long reads: an example with the North African dromedary.</title>
        <authorList>
            <person name="Elbers J.P."/>
            <person name="Rogers M.F."/>
            <person name="Perelman P.L."/>
            <person name="Proskuryakova A.A."/>
            <person name="Serdyukova N.A."/>
            <person name="Johnson W.E."/>
            <person name="Horin P."/>
            <person name="Corander J."/>
            <person name="Murphy D."/>
            <person name="Burger P.A."/>
        </authorList>
    </citation>
    <scope>NUCLEOTIDE SEQUENCE [LARGE SCALE GENOMIC DNA]</scope>
    <source>
        <strain evidence="2">Drom800</strain>
        <tissue evidence="2">Blood</tissue>
    </source>
</reference>
<comment type="caution">
    <text evidence="2">The sequence shown here is derived from an EMBL/GenBank/DDBJ whole genome shotgun (WGS) entry which is preliminary data.</text>
</comment>
<keyword evidence="3" id="KW-1185">Reference proteome</keyword>